<dbReference type="FunFam" id="3.40.50.720:FF:000009">
    <property type="entry name" value="Fatty oxidation complex, alpha subunit"/>
    <property type="match status" value="1"/>
</dbReference>
<dbReference type="InterPro" id="IPR022694">
    <property type="entry name" value="3-OHacyl-CoA_DH"/>
</dbReference>
<dbReference type="PANTHER" id="PTHR48075:SF5">
    <property type="entry name" value="3-HYDROXYBUTYRYL-COA DEHYDROGENASE"/>
    <property type="match status" value="1"/>
</dbReference>
<evidence type="ECO:0000256" key="4">
    <source>
        <dbReference type="PIRSR" id="PIRSR000105-2"/>
    </source>
</evidence>
<dbReference type="Proteomes" id="UP000032049">
    <property type="component" value="Unassembled WGS sequence"/>
</dbReference>
<comment type="similarity">
    <text evidence="1">Belongs to the 3-hydroxyacyl-CoA dehydrogenase family.</text>
</comment>
<dbReference type="Pfam" id="PF00725">
    <property type="entry name" value="3HCDH"/>
    <property type="match status" value="1"/>
</dbReference>
<dbReference type="OrthoDB" id="9771883at2"/>
<organism evidence="7 8">
    <name type="scientific">Pedobacter lusitanus</name>
    <dbReference type="NCBI Taxonomy" id="1503925"/>
    <lineage>
        <taxon>Bacteria</taxon>
        <taxon>Pseudomonadati</taxon>
        <taxon>Bacteroidota</taxon>
        <taxon>Sphingobacteriia</taxon>
        <taxon>Sphingobacteriales</taxon>
        <taxon>Sphingobacteriaceae</taxon>
        <taxon>Pedobacter</taxon>
    </lineage>
</organism>
<dbReference type="Gene3D" id="3.40.50.720">
    <property type="entry name" value="NAD(P)-binding Rossmann-like Domain"/>
    <property type="match status" value="1"/>
</dbReference>
<evidence type="ECO:0000256" key="1">
    <source>
        <dbReference type="ARBA" id="ARBA00009463"/>
    </source>
</evidence>
<feature type="binding site" evidence="4">
    <location>
        <position position="31"/>
    </location>
    <ligand>
        <name>NAD(+)</name>
        <dbReference type="ChEBI" id="CHEBI:57540"/>
    </ligand>
</feature>
<comment type="caution">
    <text evidence="7">The sequence shown here is derived from an EMBL/GenBank/DDBJ whole genome shotgun (WGS) entry which is preliminary data.</text>
</comment>
<feature type="binding site" evidence="4">
    <location>
        <position position="142"/>
    </location>
    <ligand>
        <name>NAD(+)</name>
        <dbReference type="ChEBI" id="CHEBI:57540"/>
    </ligand>
</feature>
<dbReference type="NCBIfam" id="NF004474">
    <property type="entry name" value="PRK05808.1"/>
    <property type="match status" value="1"/>
</dbReference>
<sequence length="296" mass="31757">MTKIAVIGSGTMGNGIAHTFAQFGYQVNLIDINQEALNKGLSTVGKNLDRQVNKGTITEEDKAKTLQNITIFTDLKSGVSEADLIVEAATENLDLKLKIFRDLDAYAKPEAILASNTSSISITHIASVTGRGEKVIGMHFMNPVPVMKLVEVIRGYATSDETTSLIMSLSEKLGKAPVEVNDYPGFVANRILMPMINEAIYTLFEGVAGVEEIDTVMKLGMAHPMGPLQLADFIGLDVCLAILNVLHKGFGNPKYAPCPLLVNMVMAGKKGVKSGEGFYDYAGGVKEAKPAAKFLS</sequence>
<dbReference type="InterPro" id="IPR008927">
    <property type="entry name" value="6-PGluconate_DH-like_C_sf"/>
</dbReference>
<dbReference type="InterPro" id="IPR036291">
    <property type="entry name" value="NAD(P)-bd_dom_sf"/>
</dbReference>
<dbReference type="Gene3D" id="1.10.1040.10">
    <property type="entry name" value="N-(1-d-carboxylethyl)-l-norvaline Dehydrogenase, domain 2"/>
    <property type="match status" value="1"/>
</dbReference>
<dbReference type="RefSeq" id="WP_041887270.1">
    <property type="nucleotide sequence ID" value="NZ_CP157278.1"/>
</dbReference>
<dbReference type="GO" id="GO:0008691">
    <property type="term" value="F:3-hydroxybutyryl-CoA dehydrogenase activity"/>
    <property type="evidence" value="ECO:0007669"/>
    <property type="project" value="UniProtKB-EC"/>
</dbReference>
<dbReference type="EMBL" id="JXRA01000174">
    <property type="protein sequence ID" value="KIO74524.1"/>
    <property type="molecule type" value="Genomic_DNA"/>
</dbReference>
<dbReference type="SUPFAM" id="SSF51735">
    <property type="entry name" value="NAD(P)-binding Rossmann-fold domains"/>
    <property type="match status" value="1"/>
</dbReference>
<evidence type="ECO:0000259" key="5">
    <source>
        <dbReference type="Pfam" id="PF00725"/>
    </source>
</evidence>
<feature type="binding site" evidence="4">
    <location>
        <position position="91"/>
    </location>
    <ligand>
        <name>NAD(+)</name>
        <dbReference type="ChEBI" id="CHEBI:57540"/>
    </ligand>
</feature>
<dbReference type="EC" id="1.1.1.157" evidence="7"/>
<dbReference type="STRING" id="1503925.TH53_25940"/>
<dbReference type="AlphaFoldDB" id="A0A0D0FQ22"/>
<dbReference type="GO" id="GO:0070403">
    <property type="term" value="F:NAD+ binding"/>
    <property type="evidence" value="ECO:0007669"/>
    <property type="project" value="InterPro"/>
</dbReference>
<dbReference type="PANTHER" id="PTHR48075">
    <property type="entry name" value="3-HYDROXYACYL-COA DEHYDROGENASE FAMILY PROTEIN"/>
    <property type="match status" value="1"/>
</dbReference>
<protein>
    <submittedName>
        <fullName evidence="7">3-hydroxybutyryl-CoA dehydrogenase</fullName>
        <ecNumber evidence="7">1.1.1.157</ecNumber>
    </submittedName>
</protein>
<keyword evidence="4" id="KW-0520">NAD</keyword>
<keyword evidence="8" id="KW-1185">Reference proteome</keyword>
<gene>
    <name evidence="7" type="ORF">TH53_25940</name>
</gene>
<evidence type="ECO:0000259" key="6">
    <source>
        <dbReference type="Pfam" id="PF02737"/>
    </source>
</evidence>
<evidence type="ECO:0000313" key="7">
    <source>
        <dbReference type="EMBL" id="KIO74524.1"/>
    </source>
</evidence>
<dbReference type="InterPro" id="IPR013328">
    <property type="entry name" value="6PGD_dom2"/>
</dbReference>
<keyword evidence="2 7" id="KW-0560">Oxidoreductase</keyword>
<dbReference type="InterPro" id="IPR006108">
    <property type="entry name" value="3HC_DH_C"/>
</dbReference>
<accession>A0A0D0FQ22</accession>
<dbReference type="SUPFAM" id="SSF48179">
    <property type="entry name" value="6-phosphogluconate dehydrogenase C-terminal domain-like"/>
    <property type="match status" value="1"/>
</dbReference>
<feature type="binding site" evidence="4">
    <location>
        <position position="96"/>
    </location>
    <ligand>
        <name>NAD(+)</name>
        <dbReference type="ChEBI" id="CHEBI:57540"/>
    </ligand>
</feature>
<feature type="domain" description="3-hydroxyacyl-CoA dehydrogenase C-terminal" evidence="5">
    <location>
        <begin position="185"/>
        <end position="281"/>
    </location>
</feature>
<dbReference type="PROSITE" id="PS00067">
    <property type="entry name" value="3HCDH"/>
    <property type="match status" value="1"/>
</dbReference>
<evidence type="ECO:0000256" key="2">
    <source>
        <dbReference type="ARBA" id="ARBA00023002"/>
    </source>
</evidence>
<feature type="binding site" evidence="4">
    <location>
        <position position="273"/>
    </location>
    <ligand>
        <name>NAD(+)</name>
        <dbReference type="ChEBI" id="CHEBI:57540"/>
    </ligand>
</feature>
<dbReference type="PIRSF" id="PIRSF000105">
    <property type="entry name" value="HCDH"/>
    <property type="match status" value="1"/>
</dbReference>
<feature type="domain" description="3-hydroxyacyl-CoA dehydrogenase NAD binding" evidence="6">
    <location>
        <begin position="3"/>
        <end position="182"/>
    </location>
</feature>
<dbReference type="InterPro" id="IPR006176">
    <property type="entry name" value="3-OHacyl-CoA_DH_NAD-bd"/>
</dbReference>
<dbReference type="Pfam" id="PF02737">
    <property type="entry name" value="3HCDH_N"/>
    <property type="match status" value="1"/>
</dbReference>
<feature type="binding site" evidence="4">
    <location>
        <position position="118"/>
    </location>
    <ligand>
        <name>NAD(+)</name>
        <dbReference type="ChEBI" id="CHEBI:57540"/>
    </ligand>
</feature>
<feature type="binding site" evidence="4">
    <location>
        <begin position="8"/>
        <end position="13"/>
    </location>
    <ligand>
        <name>NAD(+)</name>
        <dbReference type="ChEBI" id="CHEBI:57540"/>
    </ligand>
</feature>
<evidence type="ECO:0000313" key="8">
    <source>
        <dbReference type="Proteomes" id="UP000032049"/>
    </source>
</evidence>
<dbReference type="GO" id="GO:0006631">
    <property type="term" value="P:fatty acid metabolic process"/>
    <property type="evidence" value="ECO:0007669"/>
    <property type="project" value="InterPro"/>
</dbReference>
<name>A0A0D0FQ22_9SPHI</name>
<dbReference type="InterPro" id="IPR006180">
    <property type="entry name" value="3-OHacyl-CoA_DH_CS"/>
</dbReference>
<reference evidence="7 8" key="1">
    <citation type="submission" date="2015-01" db="EMBL/GenBank/DDBJ databases">
        <title>Draft genome sequence of Pedobacter sp. NL19 isolated from sludge of an effluent treatment pond in an abandoned uranium mine.</title>
        <authorList>
            <person name="Santos T."/>
            <person name="Caetano T."/>
            <person name="Covas C."/>
            <person name="Cruz A."/>
            <person name="Mendo S."/>
        </authorList>
    </citation>
    <scope>NUCLEOTIDE SEQUENCE [LARGE SCALE GENOMIC DNA]</scope>
    <source>
        <strain evidence="7 8">NL19</strain>
    </source>
</reference>
<evidence type="ECO:0000256" key="3">
    <source>
        <dbReference type="PIRSR" id="PIRSR000105-1"/>
    </source>
</evidence>
<feature type="site" description="Important for catalytic activity" evidence="3">
    <location>
        <position position="139"/>
    </location>
</feature>
<proteinExistence type="inferred from homology"/>